<accession>A0A9Q1KWS9</accession>
<protein>
    <submittedName>
        <fullName evidence="1">Uncharacterized protein</fullName>
    </submittedName>
</protein>
<comment type="caution">
    <text evidence="1">The sequence shown here is derived from an EMBL/GenBank/DDBJ whole genome shotgun (WGS) entry which is preliminary data.</text>
</comment>
<proteinExistence type="predicted"/>
<sequence length="161" mass="18022">MNNLGSIDTNLKVQDMEIDQYGELWGDEAEKVPLVLKPKKGSVIPPRRKLVKKMVLDSIVGSVVSLFQSLFFWLKANDARIQPCQAIVANMEMEIDQYGEICGAEMEKLPLLFKPKKGGVIPPKRKLVKKMVFDSIVASIVSLFRSLASCFKPNNANIRPC</sequence>
<dbReference type="AlphaFoldDB" id="A0A9Q1KWS9"/>
<reference evidence="1" key="1">
    <citation type="submission" date="2022-04" db="EMBL/GenBank/DDBJ databases">
        <title>Carnegiea gigantea Genome sequencing and assembly v2.</title>
        <authorList>
            <person name="Copetti D."/>
            <person name="Sanderson M.J."/>
            <person name="Burquez A."/>
            <person name="Wojciechowski M.F."/>
        </authorList>
    </citation>
    <scope>NUCLEOTIDE SEQUENCE</scope>
    <source>
        <strain evidence="1">SGP5-SGP5p</strain>
        <tissue evidence="1">Aerial part</tissue>
    </source>
</reference>
<evidence type="ECO:0000313" key="1">
    <source>
        <dbReference type="EMBL" id="KAJ8450339.1"/>
    </source>
</evidence>
<gene>
    <name evidence="1" type="ORF">Cgig2_004796</name>
</gene>
<keyword evidence="2" id="KW-1185">Reference proteome</keyword>
<dbReference type="EMBL" id="JAKOGI010000016">
    <property type="protein sequence ID" value="KAJ8450339.1"/>
    <property type="molecule type" value="Genomic_DNA"/>
</dbReference>
<organism evidence="1 2">
    <name type="scientific">Carnegiea gigantea</name>
    <dbReference type="NCBI Taxonomy" id="171969"/>
    <lineage>
        <taxon>Eukaryota</taxon>
        <taxon>Viridiplantae</taxon>
        <taxon>Streptophyta</taxon>
        <taxon>Embryophyta</taxon>
        <taxon>Tracheophyta</taxon>
        <taxon>Spermatophyta</taxon>
        <taxon>Magnoliopsida</taxon>
        <taxon>eudicotyledons</taxon>
        <taxon>Gunneridae</taxon>
        <taxon>Pentapetalae</taxon>
        <taxon>Caryophyllales</taxon>
        <taxon>Cactineae</taxon>
        <taxon>Cactaceae</taxon>
        <taxon>Cactoideae</taxon>
        <taxon>Echinocereeae</taxon>
        <taxon>Carnegiea</taxon>
    </lineage>
</organism>
<evidence type="ECO:0000313" key="2">
    <source>
        <dbReference type="Proteomes" id="UP001153076"/>
    </source>
</evidence>
<dbReference type="Proteomes" id="UP001153076">
    <property type="component" value="Unassembled WGS sequence"/>
</dbReference>
<dbReference type="OrthoDB" id="1751118at2759"/>
<name>A0A9Q1KWS9_9CARY</name>